<dbReference type="Proteomes" id="UP000034112">
    <property type="component" value="Unassembled WGS sequence"/>
</dbReference>
<evidence type="ECO:0000313" key="5">
    <source>
        <dbReference type="Proteomes" id="UP000034112"/>
    </source>
</evidence>
<dbReference type="OMA" id="RESIMCH"/>
<dbReference type="PANTHER" id="PTHR33365:SF4">
    <property type="entry name" value="CYCLOCHLOROTINE BIOSYNTHESIS PROTEIN O"/>
    <property type="match status" value="1"/>
</dbReference>
<comment type="pathway">
    <text evidence="1">Mycotoxin biosynthesis.</text>
</comment>
<keyword evidence="3" id="KW-0812">Transmembrane</keyword>
<dbReference type="GO" id="GO:0043386">
    <property type="term" value="P:mycotoxin biosynthetic process"/>
    <property type="evidence" value="ECO:0007669"/>
    <property type="project" value="InterPro"/>
</dbReference>
<keyword evidence="3" id="KW-1133">Transmembrane helix</keyword>
<comment type="caution">
    <text evidence="4">The sequence shown here is derived from an EMBL/GenBank/DDBJ whole genome shotgun (WGS) entry which is preliminary data.</text>
</comment>
<feature type="transmembrane region" description="Helical" evidence="3">
    <location>
        <begin position="43"/>
        <end position="62"/>
    </location>
</feature>
<evidence type="ECO:0000256" key="3">
    <source>
        <dbReference type="SAM" id="Phobius"/>
    </source>
</evidence>
<dbReference type="PANTHER" id="PTHR33365">
    <property type="entry name" value="YALI0B05434P"/>
    <property type="match status" value="1"/>
</dbReference>
<name>A0A0F9X3K9_TRIHA</name>
<keyword evidence="3" id="KW-0472">Membrane</keyword>
<dbReference type="AlphaFoldDB" id="A0A0F9X3K9"/>
<dbReference type="Pfam" id="PF11807">
    <property type="entry name" value="UstYa"/>
    <property type="match status" value="1"/>
</dbReference>
<gene>
    <name evidence="4" type="ORF">THAR02_08115</name>
</gene>
<evidence type="ECO:0000256" key="2">
    <source>
        <dbReference type="ARBA" id="ARBA00035112"/>
    </source>
</evidence>
<organism evidence="4 5">
    <name type="scientific">Trichoderma harzianum</name>
    <name type="common">Hypocrea lixii</name>
    <dbReference type="NCBI Taxonomy" id="5544"/>
    <lineage>
        <taxon>Eukaryota</taxon>
        <taxon>Fungi</taxon>
        <taxon>Dikarya</taxon>
        <taxon>Ascomycota</taxon>
        <taxon>Pezizomycotina</taxon>
        <taxon>Sordariomycetes</taxon>
        <taxon>Hypocreomycetidae</taxon>
        <taxon>Hypocreales</taxon>
        <taxon>Hypocreaceae</taxon>
        <taxon>Trichoderma</taxon>
    </lineage>
</organism>
<protein>
    <recommendedName>
        <fullName evidence="6">Tat pathway signal sequence</fullName>
    </recommendedName>
</protein>
<evidence type="ECO:0000313" key="4">
    <source>
        <dbReference type="EMBL" id="KKO99790.1"/>
    </source>
</evidence>
<dbReference type="InterPro" id="IPR021765">
    <property type="entry name" value="UstYa-like"/>
</dbReference>
<sequence>MPRHKEYDYSSVEGEEEEAFLSNGVSERNERQSLPLTRSKLSWLLYATITVTSLLTGIVIGYNSRRGTVEKGLTFADTSHLQLCKNLLSKYLSYKAKILDNGINFETHEQRFNGSLFKRSAYSGPPTPEMDQTWGRFTEAGSKTMPDYPPVLNISTEDARASTSYPLKTAVHLNETENIGYMASLGFFHQIHCLNMLRKFIYLDYYKETQPDWYTQPYLQGHADHCVDMLRESIMCHGDTTLIVYHWINGYADPVPDFSTMHTCRDPEAILDWMQTNQIILKEAVYKHGEMDLPEIF</sequence>
<evidence type="ECO:0000256" key="1">
    <source>
        <dbReference type="ARBA" id="ARBA00004685"/>
    </source>
</evidence>
<reference evidence="5" key="1">
    <citation type="journal article" date="2015" name="Genome Announc.">
        <title>Draft whole-genome sequence of the biocontrol agent Trichoderma harzianum T6776.</title>
        <authorList>
            <person name="Baroncelli R."/>
            <person name="Piaggeschi G."/>
            <person name="Fiorini L."/>
            <person name="Bertolini E."/>
            <person name="Zapparata A."/>
            <person name="Pe M.E."/>
            <person name="Sarrocco S."/>
            <person name="Vannacci G."/>
        </authorList>
    </citation>
    <scope>NUCLEOTIDE SEQUENCE [LARGE SCALE GENOMIC DNA]</scope>
    <source>
        <strain evidence="5">T6776</strain>
    </source>
</reference>
<accession>A0A0F9X3K9</accession>
<evidence type="ECO:0008006" key="6">
    <source>
        <dbReference type="Google" id="ProtNLM"/>
    </source>
</evidence>
<dbReference type="EMBL" id="JOKZ01000299">
    <property type="protein sequence ID" value="KKO99790.1"/>
    <property type="molecule type" value="Genomic_DNA"/>
</dbReference>
<proteinExistence type="inferred from homology"/>
<dbReference type="OrthoDB" id="3687641at2759"/>
<comment type="similarity">
    <text evidence="2">Belongs to the ustYa family.</text>
</comment>